<proteinExistence type="inferred from homology"/>
<comment type="similarity">
    <text evidence="1">Belongs to the cystatin family.</text>
</comment>
<feature type="chain" id="PRO_5044892735" description="Cystatin domain-containing protein" evidence="4">
    <location>
        <begin position="22"/>
        <end position="120"/>
    </location>
</feature>
<accession>A0ABD1JFL5</accession>
<reference evidence="6 7" key="1">
    <citation type="submission" date="2024-09" db="EMBL/GenBank/DDBJ databases">
        <title>A chromosome-level genome assembly of Gray's grenadier anchovy, Coilia grayii.</title>
        <authorList>
            <person name="Fu Z."/>
        </authorList>
    </citation>
    <scope>NUCLEOTIDE SEQUENCE [LARGE SCALE GENOMIC DNA]</scope>
    <source>
        <strain evidence="6">G4</strain>
        <tissue evidence="6">Muscle</tissue>
    </source>
</reference>
<keyword evidence="4" id="KW-0732">Signal</keyword>
<dbReference type="GO" id="GO:0004869">
    <property type="term" value="F:cysteine-type endopeptidase inhibitor activity"/>
    <property type="evidence" value="ECO:0007669"/>
    <property type="project" value="UniProtKB-KW"/>
</dbReference>
<evidence type="ECO:0000256" key="3">
    <source>
        <dbReference type="ARBA" id="ARBA00022704"/>
    </source>
</evidence>
<keyword evidence="3" id="KW-0789">Thiol protease inhibitor</keyword>
<evidence type="ECO:0000256" key="4">
    <source>
        <dbReference type="SAM" id="SignalP"/>
    </source>
</evidence>
<name>A0ABD1JFL5_9TELE</name>
<dbReference type="SUPFAM" id="SSF54403">
    <property type="entry name" value="Cystatin/monellin"/>
    <property type="match status" value="1"/>
</dbReference>
<dbReference type="PANTHER" id="PTHR46186">
    <property type="entry name" value="CYSTATIN"/>
    <property type="match status" value="1"/>
</dbReference>
<dbReference type="EMBL" id="JBHFQA010000017">
    <property type="protein sequence ID" value="KAL2084861.1"/>
    <property type="molecule type" value="Genomic_DNA"/>
</dbReference>
<protein>
    <recommendedName>
        <fullName evidence="5">Cystatin domain-containing protein</fullName>
    </recommendedName>
</protein>
<evidence type="ECO:0000313" key="7">
    <source>
        <dbReference type="Proteomes" id="UP001591681"/>
    </source>
</evidence>
<dbReference type="InterPro" id="IPR000010">
    <property type="entry name" value="Cystatin_dom"/>
</dbReference>
<sequence length="120" mass="13685">MATFWGSLLCFTFGLVRSAGADKDPVLAQEAVDYALNIYNHNSKEEFLFKLVDYDYKKIQVIAGTEYVIDAELELTNCRKQDEPQNCPESRARTNLKRKQCHFVVVFIGQSKGLLQSICK</sequence>
<dbReference type="InterPro" id="IPR046350">
    <property type="entry name" value="Cystatin_sf"/>
</dbReference>
<dbReference type="CDD" id="cd00042">
    <property type="entry name" value="CY"/>
    <property type="match status" value="1"/>
</dbReference>
<dbReference type="Proteomes" id="UP001591681">
    <property type="component" value="Unassembled WGS sequence"/>
</dbReference>
<dbReference type="PANTHER" id="PTHR46186:SF2">
    <property type="entry name" value="CYSTATIN"/>
    <property type="match status" value="1"/>
</dbReference>
<evidence type="ECO:0000313" key="6">
    <source>
        <dbReference type="EMBL" id="KAL2084861.1"/>
    </source>
</evidence>
<dbReference type="Gene3D" id="3.10.450.10">
    <property type="match status" value="1"/>
</dbReference>
<evidence type="ECO:0000259" key="5">
    <source>
        <dbReference type="Pfam" id="PF00031"/>
    </source>
</evidence>
<keyword evidence="2" id="KW-0646">Protease inhibitor</keyword>
<evidence type="ECO:0000256" key="1">
    <source>
        <dbReference type="ARBA" id="ARBA00009403"/>
    </source>
</evidence>
<feature type="domain" description="Cystatin" evidence="5">
    <location>
        <begin position="28"/>
        <end position="99"/>
    </location>
</feature>
<dbReference type="Pfam" id="PF00031">
    <property type="entry name" value="Cystatin"/>
    <property type="match status" value="1"/>
</dbReference>
<comment type="caution">
    <text evidence="6">The sequence shown here is derived from an EMBL/GenBank/DDBJ whole genome shotgun (WGS) entry which is preliminary data.</text>
</comment>
<keyword evidence="7" id="KW-1185">Reference proteome</keyword>
<organism evidence="6 7">
    <name type="scientific">Coilia grayii</name>
    <name type="common">Gray's grenadier anchovy</name>
    <dbReference type="NCBI Taxonomy" id="363190"/>
    <lineage>
        <taxon>Eukaryota</taxon>
        <taxon>Metazoa</taxon>
        <taxon>Chordata</taxon>
        <taxon>Craniata</taxon>
        <taxon>Vertebrata</taxon>
        <taxon>Euteleostomi</taxon>
        <taxon>Actinopterygii</taxon>
        <taxon>Neopterygii</taxon>
        <taxon>Teleostei</taxon>
        <taxon>Clupei</taxon>
        <taxon>Clupeiformes</taxon>
        <taxon>Clupeoidei</taxon>
        <taxon>Engraulidae</taxon>
        <taxon>Coilinae</taxon>
        <taxon>Coilia</taxon>
    </lineage>
</organism>
<feature type="signal peptide" evidence="4">
    <location>
        <begin position="1"/>
        <end position="21"/>
    </location>
</feature>
<evidence type="ECO:0000256" key="2">
    <source>
        <dbReference type="ARBA" id="ARBA00022690"/>
    </source>
</evidence>
<dbReference type="AlphaFoldDB" id="A0ABD1JFL5"/>
<gene>
    <name evidence="6" type="ORF">ACEWY4_020379</name>
</gene>